<comment type="caution">
    <text evidence="2">The sequence shown here is derived from an EMBL/GenBank/DDBJ whole genome shotgun (WGS) entry which is preliminary data.</text>
</comment>
<feature type="compositionally biased region" description="Pro residues" evidence="1">
    <location>
        <begin position="144"/>
        <end position="163"/>
    </location>
</feature>
<reference evidence="3" key="1">
    <citation type="journal article" date="2019" name="Int. J. Syst. Evol. Microbiol.">
        <title>The Global Catalogue of Microorganisms (GCM) 10K type strain sequencing project: providing services to taxonomists for standard genome sequencing and annotation.</title>
        <authorList>
            <consortium name="The Broad Institute Genomics Platform"/>
            <consortium name="The Broad Institute Genome Sequencing Center for Infectious Disease"/>
            <person name="Wu L."/>
            <person name="Ma J."/>
        </authorList>
    </citation>
    <scope>NUCLEOTIDE SEQUENCE [LARGE SCALE GENOMIC DNA]</scope>
    <source>
        <strain evidence="3">JCM 9371</strain>
    </source>
</reference>
<dbReference type="Proteomes" id="UP001597063">
    <property type="component" value="Unassembled WGS sequence"/>
</dbReference>
<evidence type="ECO:0000313" key="2">
    <source>
        <dbReference type="EMBL" id="MFD0688138.1"/>
    </source>
</evidence>
<feature type="region of interest" description="Disordered" evidence="1">
    <location>
        <begin position="104"/>
        <end position="203"/>
    </location>
</feature>
<name>A0ABW2XRQ4_9ACTN</name>
<proteinExistence type="predicted"/>
<gene>
    <name evidence="2" type="ORF">ACFQZM_26845</name>
</gene>
<keyword evidence="3" id="KW-1185">Reference proteome</keyword>
<evidence type="ECO:0000256" key="1">
    <source>
        <dbReference type="SAM" id="MobiDB-lite"/>
    </source>
</evidence>
<evidence type="ECO:0000313" key="3">
    <source>
        <dbReference type="Proteomes" id="UP001597063"/>
    </source>
</evidence>
<accession>A0ABW2XRQ4</accession>
<dbReference type="RefSeq" id="WP_131762883.1">
    <property type="nucleotide sequence ID" value="NZ_CAACUY010000268.1"/>
</dbReference>
<feature type="compositionally biased region" description="Basic and acidic residues" evidence="1">
    <location>
        <begin position="179"/>
        <end position="189"/>
    </location>
</feature>
<protein>
    <submittedName>
        <fullName evidence="2">Uncharacterized protein</fullName>
    </submittedName>
</protein>
<sequence>MRRRPEKSTGEVRAFLQVIHPDGTAEKWLHAVLVWVLHDSLAGHGDEIVVRRAGERGVPFAKYRQIIAGNFAGINWYALEAVLEACGAVRAEVQVAQELFDRFQPAAPRRDPDPSAGSDFWTDTVQEWPPTRHVPPARHEPSAHPVPPARHVPPAYPVPPAHSVPPARHEPPAHPVPPARHEPPGRRDVPVTVAPPDPSSAQDSAQYVEMMKKFRRYKGDPPFRAMEDACRRHPRIERCYSYGSFSTIGKNGKLPKRDLVRAYIAGAGGSDAEIDQWLEAHIRLSVDQADDLPAAP</sequence>
<dbReference type="EMBL" id="JBHTGP010000013">
    <property type="protein sequence ID" value="MFD0688138.1"/>
    <property type="molecule type" value="Genomic_DNA"/>
</dbReference>
<organism evidence="2 3">
    <name type="scientific">Actinomadura fibrosa</name>
    <dbReference type="NCBI Taxonomy" id="111802"/>
    <lineage>
        <taxon>Bacteria</taxon>
        <taxon>Bacillati</taxon>
        <taxon>Actinomycetota</taxon>
        <taxon>Actinomycetes</taxon>
        <taxon>Streptosporangiales</taxon>
        <taxon>Thermomonosporaceae</taxon>
        <taxon>Actinomadura</taxon>
    </lineage>
</organism>